<dbReference type="GO" id="GO:0055041">
    <property type="term" value="F:cyclopentanol dehydrogenase activity"/>
    <property type="evidence" value="ECO:0007669"/>
    <property type="project" value="UniProtKB-EC"/>
</dbReference>
<dbReference type="PRINTS" id="PR00081">
    <property type="entry name" value="GDHRDH"/>
</dbReference>
<dbReference type="AlphaFoldDB" id="A0A2P9AJ41"/>
<keyword evidence="2 3" id="KW-0560">Oxidoreductase</keyword>
<keyword evidence="4" id="KW-1185">Reference proteome</keyword>
<reference evidence="4" key="1">
    <citation type="submission" date="2016-12" db="EMBL/GenBank/DDBJ databases">
        <authorList>
            <person name="Brunel B."/>
        </authorList>
    </citation>
    <scope>NUCLEOTIDE SEQUENCE [LARGE SCALE GENOMIC DNA]</scope>
</reference>
<dbReference type="SUPFAM" id="SSF51735">
    <property type="entry name" value="NAD(P)-binding Rossmann-fold domains"/>
    <property type="match status" value="1"/>
</dbReference>
<evidence type="ECO:0000313" key="4">
    <source>
        <dbReference type="Proteomes" id="UP000245698"/>
    </source>
</evidence>
<dbReference type="Proteomes" id="UP000245698">
    <property type="component" value="Unassembled WGS sequence"/>
</dbReference>
<dbReference type="NCBIfam" id="NF005559">
    <property type="entry name" value="PRK07231.1"/>
    <property type="match status" value="1"/>
</dbReference>
<dbReference type="RefSeq" id="WP_123148431.1">
    <property type="nucleotide sequence ID" value="NZ_FUIG01000024.1"/>
</dbReference>
<dbReference type="PANTHER" id="PTHR42760:SF133">
    <property type="entry name" value="3-OXOACYL-[ACYL-CARRIER-PROTEIN] REDUCTASE"/>
    <property type="match status" value="1"/>
</dbReference>
<evidence type="ECO:0000313" key="3">
    <source>
        <dbReference type="EMBL" id="SJM31140.1"/>
    </source>
</evidence>
<dbReference type="PANTHER" id="PTHR42760">
    <property type="entry name" value="SHORT-CHAIN DEHYDROGENASES/REDUCTASES FAMILY MEMBER"/>
    <property type="match status" value="1"/>
</dbReference>
<dbReference type="EC" id="1.1.1.163" evidence="3"/>
<dbReference type="FunFam" id="3.40.50.720:FF:000084">
    <property type="entry name" value="Short-chain dehydrogenase reductase"/>
    <property type="match status" value="1"/>
</dbReference>
<accession>A0A2P9AJ41</accession>
<dbReference type="Gene3D" id="3.40.50.720">
    <property type="entry name" value="NAD(P)-binding Rossmann-like Domain"/>
    <property type="match status" value="1"/>
</dbReference>
<dbReference type="EMBL" id="FUIG01000024">
    <property type="protein sequence ID" value="SJM31140.1"/>
    <property type="molecule type" value="Genomic_DNA"/>
</dbReference>
<dbReference type="Pfam" id="PF13561">
    <property type="entry name" value="adh_short_C2"/>
    <property type="match status" value="1"/>
</dbReference>
<name>A0A2P9AJ41_9HYPH</name>
<protein>
    <submittedName>
        <fullName evidence="3">Cyclopentanol dehydrogenase</fullName>
        <ecNumber evidence="3">1.1.1.163</ecNumber>
    </submittedName>
</protein>
<comment type="similarity">
    <text evidence="1">Belongs to the short-chain dehydrogenases/reductases (SDR) family.</text>
</comment>
<evidence type="ECO:0000256" key="2">
    <source>
        <dbReference type="ARBA" id="ARBA00023002"/>
    </source>
</evidence>
<dbReference type="PRINTS" id="PR00080">
    <property type="entry name" value="SDRFAMILY"/>
</dbReference>
<gene>
    <name evidence="3" type="primary">cpnA</name>
    <name evidence="3" type="ORF">BQ8482_180368</name>
</gene>
<proteinExistence type="inferred from homology"/>
<sequence length="242" mass="25659">MGRLKGKVVLVTGAAQGIGAAIGRLFAAEGAVLYLTDIQPSPKGELPTGAEHRRLDVSKEDDWRSVVSEIVDRHGRLDVLVNNAGIVEHYGQIDATSTESWHRVISVNQTGTFFGMREAIPVMKRNGGGAIVNFSSIWGTAGAAGAAPYQAAKGAVRTMTKNAAISYAKDNIRVNSVHPGIIWTPLIEGQSKEMNDSIIAVTPMGRAGRPEEIAFGVLYLASDEASFVTGLVLNIDGGYLAQ</sequence>
<evidence type="ECO:0000256" key="1">
    <source>
        <dbReference type="ARBA" id="ARBA00006484"/>
    </source>
</evidence>
<organism evidence="3 4">
    <name type="scientific">Mesorhizobium delmotii</name>
    <dbReference type="NCBI Taxonomy" id="1631247"/>
    <lineage>
        <taxon>Bacteria</taxon>
        <taxon>Pseudomonadati</taxon>
        <taxon>Pseudomonadota</taxon>
        <taxon>Alphaproteobacteria</taxon>
        <taxon>Hyphomicrobiales</taxon>
        <taxon>Phyllobacteriaceae</taxon>
        <taxon>Mesorhizobium</taxon>
    </lineage>
</organism>
<dbReference type="InterPro" id="IPR002347">
    <property type="entry name" value="SDR_fam"/>
</dbReference>
<dbReference type="InterPro" id="IPR036291">
    <property type="entry name" value="NAD(P)-bd_dom_sf"/>
</dbReference>